<evidence type="ECO:0000256" key="3">
    <source>
        <dbReference type="ARBA" id="ARBA00022692"/>
    </source>
</evidence>
<keyword evidence="5 6" id="KW-0472">Membrane</keyword>
<dbReference type="Proteomes" id="UP000801428">
    <property type="component" value="Unassembled WGS sequence"/>
</dbReference>
<proteinExistence type="inferred from homology"/>
<evidence type="ECO:0000313" key="7">
    <source>
        <dbReference type="EMBL" id="KAF3009442.1"/>
    </source>
</evidence>
<dbReference type="PROSITE" id="PS01309">
    <property type="entry name" value="UPF0057"/>
    <property type="match status" value="1"/>
</dbReference>
<evidence type="ECO:0008006" key="9">
    <source>
        <dbReference type="Google" id="ProtNLM"/>
    </source>
</evidence>
<dbReference type="OrthoDB" id="2152119at2759"/>
<protein>
    <recommendedName>
        <fullName evidence="9">Plasma membrane proteolipid 3</fullName>
    </recommendedName>
</protein>
<accession>A0A9P4WC88</accession>
<dbReference type="PANTHER" id="PTHR21659">
    <property type="entry name" value="HYDROPHOBIC PROTEIN RCI2 LOW TEMPERATURE AND SALT RESPONSIVE PROTEIN LTI6 -RELATED"/>
    <property type="match status" value="1"/>
</dbReference>
<evidence type="ECO:0000256" key="5">
    <source>
        <dbReference type="ARBA" id="ARBA00023136"/>
    </source>
</evidence>
<sequence length="99" mass="10797">MIKKILLILITLFLPPVGVFIVAGCGADLLINIALTLLGFLPGHVHAFWLEHVYFRRRDEIRAGTYDGRLQSGIYSQKVQRGGMSEVPVQGAGVPPAVV</sequence>
<dbReference type="PANTHER" id="PTHR21659:SF42">
    <property type="entry name" value="UPF0057 MEMBRANE PROTEIN ZK632.10-RELATED"/>
    <property type="match status" value="1"/>
</dbReference>
<dbReference type="InterPro" id="IPR000612">
    <property type="entry name" value="PMP3"/>
</dbReference>
<evidence type="ECO:0000313" key="8">
    <source>
        <dbReference type="Proteomes" id="UP000801428"/>
    </source>
</evidence>
<organism evidence="7 8">
    <name type="scientific">Curvularia kusanoi</name>
    <name type="common">Cochliobolus kusanoi</name>
    <dbReference type="NCBI Taxonomy" id="90978"/>
    <lineage>
        <taxon>Eukaryota</taxon>
        <taxon>Fungi</taxon>
        <taxon>Dikarya</taxon>
        <taxon>Ascomycota</taxon>
        <taxon>Pezizomycotina</taxon>
        <taxon>Dothideomycetes</taxon>
        <taxon>Pleosporomycetidae</taxon>
        <taxon>Pleosporales</taxon>
        <taxon>Pleosporineae</taxon>
        <taxon>Pleosporaceae</taxon>
        <taxon>Curvularia</taxon>
    </lineage>
</organism>
<evidence type="ECO:0000256" key="1">
    <source>
        <dbReference type="ARBA" id="ARBA00004370"/>
    </source>
</evidence>
<dbReference type="PROSITE" id="PS51257">
    <property type="entry name" value="PROKAR_LIPOPROTEIN"/>
    <property type="match status" value="1"/>
</dbReference>
<name>A0A9P4WC88_CURKU</name>
<comment type="subcellular location">
    <subcellularLocation>
        <location evidence="1">Membrane</location>
    </subcellularLocation>
</comment>
<keyword evidence="3 6" id="KW-0812">Transmembrane</keyword>
<gene>
    <name evidence="7" type="ORF">E8E13_001021</name>
</gene>
<comment type="similarity">
    <text evidence="2">Belongs to the UPF0057 (PMP3) family.</text>
</comment>
<reference evidence="7" key="1">
    <citation type="submission" date="2019-04" db="EMBL/GenBank/DDBJ databases">
        <title>Sequencing of skin fungus with MAO and IRED activity.</title>
        <authorList>
            <person name="Marsaioli A.J."/>
            <person name="Bonatto J.M.C."/>
            <person name="Reis Junior O."/>
        </authorList>
    </citation>
    <scope>NUCLEOTIDE SEQUENCE</scope>
    <source>
        <strain evidence="7">30M1</strain>
    </source>
</reference>
<dbReference type="Pfam" id="PF01679">
    <property type="entry name" value="Pmp3"/>
    <property type="match status" value="1"/>
</dbReference>
<evidence type="ECO:0000256" key="4">
    <source>
        <dbReference type="ARBA" id="ARBA00022989"/>
    </source>
</evidence>
<dbReference type="EMBL" id="SWKU01000002">
    <property type="protein sequence ID" value="KAF3009442.1"/>
    <property type="molecule type" value="Genomic_DNA"/>
</dbReference>
<evidence type="ECO:0000256" key="6">
    <source>
        <dbReference type="SAM" id="Phobius"/>
    </source>
</evidence>
<keyword evidence="4 6" id="KW-1133">Transmembrane helix</keyword>
<keyword evidence="8" id="KW-1185">Reference proteome</keyword>
<comment type="caution">
    <text evidence="7">The sequence shown here is derived from an EMBL/GenBank/DDBJ whole genome shotgun (WGS) entry which is preliminary data.</text>
</comment>
<feature type="transmembrane region" description="Helical" evidence="6">
    <location>
        <begin position="29"/>
        <end position="50"/>
    </location>
</feature>
<dbReference type="AlphaFoldDB" id="A0A9P4WC88"/>
<evidence type="ECO:0000256" key="2">
    <source>
        <dbReference type="ARBA" id="ARBA00009530"/>
    </source>
</evidence>
<dbReference type="GO" id="GO:0016020">
    <property type="term" value="C:membrane"/>
    <property type="evidence" value="ECO:0007669"/>
    <property type="project" value="UniProtKB-SubCell"/>
</dbReference>